<dbReference type="Proteomes" id="UP000322667">
    <property type="component" value="Chromosome A04"/>
</dbReference>
<keyword evidence="1" id="KW-0472">Membrane</keyword>
<evidence type="ECO:0000313" key="3">
    <source>
        <dbReference type="Proteomes" id="UP000322667"/>
    </source>
</evidence>
<reference evidence="2 3" key="1">
    <citation type="submission" date="2019-07" db="EMBL/GenBank/DDBJ databases">
        <title>WGS assembly of Gossypium tomentosum.</title>
        <authorList>
            <person name="Chen Z.J."/>
            <person name="Sreedasyam A."/>
            <person name="Ando A."/>
            <person name="Song Q."/>
            <person name="De L."/>
            <person name="Hulse-Kemp A."/>
            <person name="Ding M."/>
            <person name="Ye W."/>
            <person name="Kirkbride R."/>
            <person name="Jenkins J."/>
            <person name="Plott C."/>
            <person name="Lovell J."/>
            <person name="Lin Y.-M."/>
            <person name="Vaughn R."/>
            <person name="Liu B."/>
            <person name="Li W."/>
            <person name="Simpson S."/>
            <person name="Scheffler B."/>
            <person name="Saski C."/>
            <person name="Grover C."/>
            <person name="Hu G."/>
            <person name="Conover J."/>
            <person name="Carlson J."/>
            <person name="Shu S."/>
            <person name="Boston L."/>
            <person name="Williams M."/>
            <person name="Peterson D."/>
            <person name="Mcgee K."/>
            <person name="Jones D."/>
            <person name="Wendel J."/>
            <person name="Stelly D."/>
            <person name="Grimwood J."/>
            <person name="Schmutz J."/>
        </authorList>
    </citation>
    <scope>NUCLEOTIDE SEQUENCE [LARGE SCALE GENOMIC DNA]</scope>
    <source>
        <strain evidence="2">7179.01</strain>
    </source>
</reference>
<protein>
    <submittedName>
        <fullName evidence="2">Uncharacterized protein</fullName>
    </submittedName>
</protein>
<evidence type="ECO:0000256" key="1">
    <source>
        <dbReference type="SAM" id="Phobius"/>
    </source>
</evidence>
<keyword evidence="1" id="KW-1133">Transmembrane helix</keyword>
<feature type="transmembrane region" description="Helical" evidence="1">
    <location>
        <begin position="20"/>
        <end position="39"/>
    </location>
</feature>
<name>A0A5D2QVJ3_GOSTO</name>
<gene>
    <name evidence="2" type="ORF">ES332_A04G063800v1</name>
</gene>
<evidence type="ECO:0000313" key="2">
    <source>
        <dbReference type="EMBL" id="TYI32456.1"/>
    </source>
</evidence>
<keyword evidence="3" id="KW-1185">Reference proteome</keyword>
<keyword evidence="1" id="KW-0812">Transmembrane</keyword>
<accession>A0A5D2QVJ3</accession>
<sequence length="66" mass="8024">MNATKPPLSYSDFSEEEEVLWRIYEGKVSFPSFFFIFLMRRMKRPKKIEMKIKSMQDFESEITSFN</sequence>
<dbReference type="EMBL" id="CM017613">
    <property type="protein sequence ID" value="TYI32456.1"/>
    <property type="molecule type" value="Genomic_DNA"/>
</dbReference>
<proteinExistence type="predicted"/>
<dbReference type="AlphaFoldDB" id="A0A5D2QVJ3"/>
<organism evidence="2 3">
    <name type="scientific">Gossypium tomentosum</name>
    <name type="common">Hawaiian cotton</name>
    <name type="synonym">Gossypium sandvicense</name>
    <dbReference type="NCBI Taxonomy" id="34277"/>
    <lineage>
        <taxon>Eukaryota</taxon>
        <taxon>Viridiplantae</taxon>
        <taxon>Streptophyta</taxon>
        <taxon>Embryophyta</taxon>
        <taxon>Tracheophyta</taxon>
        <taxon>Spermatophyta</taxon>
        <taxon>Magnoliopsida</taxon>
        <taxon>eudicotyledons</taxon>
        <taxon>Gunneridae</taxon>
        <taxon>Pentapetalae</taxon>
        <taxon>rosids</taxon>
        <taxon>malvids</taxon>
        <taxon>Malvales</taxon>
        <taxon>Malvaceae</taxon>
        <taxon>Malvoideae</taxon>
        <taxon>Gossypium</taxon>
    </lineage>
</organism>